<protein>
    <recommendedName>
        <fullName evidence="4">Lipoprotein</fullName>
    </recommendedName>
</protein>
<feature type="signal peptide" evidence="1">
    <location>
        <begin position="1"/>
        <end position="22"/>
    </location>
</feature>
<reference evidence="2 3" key="1">
    <citation type="submission" date="2023-07" db="EMBL/GenBank/DDBJ databases">
        <authorList>
            <person name="Peeters C."/>
        </authorList>
    </citation>
    <scope>NUCLEOTIDE SEQUENCE [LARGE SCALE GENOMIC DNA]</scope>
    <source>
        <strain evidence="2 3">LMG 18096</strain>
    </source>
</reference>
<evidence type="ECO:0000313" key="2">
    <source>
        <dbReference type="EMBL" id="CAJ0791684.1"/>
    </source>
</evidence>
<dbReference type="EMBL" id="CATZAT010000004">
    <property type="protein sequence ID" value="CAJ0791684.1"/>
    <property type="molecule type" value="Genomic_DNA"/>
</dbReference>
<keyword evidence="1" id="KW-0732">Signal</keyword>
<sequence>MRPISIVSSIAIVVACSGCLHAPSNYPGSGAGNPDPVKYAGESCVDLSGRYEGTGEIIDGDPGSLQRDRISRLDRAFPFSDNQQLADVRAAADRGDGFKAYPVQGVVEKNSDRTFRVTFIYPNSRKAVFSPSFEDTRKYVCTGSKGKIVWGGGGQQSRSELGPNQTDFMAALYLDEEGNLIAEDRMQVHMRLRLFDIPTGTAQHYTVYRFKRLP</sequence>
<accession>A0ABC8QC94</accession>
<gene>
    <name evidence="2" type="ORF">LMG18096_02575</name>
</gene>
<name>A0ABC8QC94_9RALS</name>
<dbReference type="RefSeq" id="WP_316683890.1">
    <property type="nucleotide sequence ID" value="NZ_CATZAT010000004.1"/>
</dbReference>
<evidence type="ECO:0008006" key="4">
    <source>
        <dbReference type="Google" id="ProtNLM"/>
    </source>
</evidence>
<evidence type="ECO:0000256" key="1">
    <source>
        <dbReference type="SAM" id="SignalP"/>
    </source>
</evidence>
<dbReference type="PROSITE" id="PS51257">
    <property type="entry name" value="PROKAR_LIPOPROTEIN"/>
    <property type="match status" value="1"/>
</dbReference>
<evidence type="ECO:0000313" key="3">
    <source>
        <dbReference type="Proteomes" id="UP001189663"/>
    </source>
</evidence>
<proteinExistence type="predicted"/>
<dbReference type="Proteomes" id="UP001189663">
    <property type="component" value="Unassembled WGS sequence"/>
</dbReference>
<dbReference type="AlphaFoldDB" id="A0ABC8QC94"/>
<feature type="chain" id="PRO_5044879223" description="Lipoprotein" evidence="1">
    <location>
        <begin position="23"/>
        <end position="214"/>
    </location>
</feature>
<organism evidence="2 3">
    <name type="scientific">Ralstonia holmesii</name>
    <dbReference type="NCBI Taxonomy" id="3058602"/>
    <lineage>
        <taxon>Bacteria</taxon>
        <taxon>Pseudomonadati</taxon>
        <taxon>Pseudomonadota</taxon>
        <taxon>Betaproteobacteria</taxon>
        <taxon>Burkholderiales</taxon>
        <taxon>Burkholderiaceae</taxon>
        <taxon>Ralstonia</taxon>
    </lineage>
</organism>
<keyword evidence="3" id="KW-1185">Reference proteome</keyword>
<comment type="caution">
    <text evidence="2">The sequence shown here is derived from an EMBL/GenBank/DDBJ whole genome shotgun (WGS) entry which is preliminary data.</text>
</comment>